<feature type="region of interest" description="Disordered" evidence="1">
    <location>
        <begin position="18"/>
        <end position="53"/>
    </location>
</feature>
<dbReference type="Proteomes" id="UP000306584">
    <property type="component" value="Unassembled WGS sequence"/>
</dbReference>
<evidence type="ECO:0000256" key="1">
    <source>
        <dbReference type="SAM" id="MobiDB-lite"/>
    </source>
</evidence>
<name>A0A4S9JJN7_AURPU</name>
<dbReference type="AlphaFoldDB" id="A0A4S9JJN7"/>
<evidence type="ECO:0000313" key="2">
    <source>
        <dbReference type="EMBL" id="THY02527.1"/>
    </source>
</evidence>
<evidence type="ECO:0000313" key="3">
    <source>
        <dbReference type="Proteomes" id="UP000306584"/>
    </source>
</evidence>
<feature type="region of interest" description="Disordered" evidence="1">
    <location>
        <begin position="91"/>
        <end position="142"/>
    </location>
</feature>
<comment type="caution">
    <text evidence="2">The sequence shown here is derived from an EMBL/GenBank/DDBJ whole genome shotgun (WGS) entry which is preliminary data.</text>
</comment>
<accession>A0A4S9JJN7</accession>
<feature type="compositionally biased region" description="Acidic residues" evidence="1">
    <location>
        <begin position="25"/>
        <end position="34"/>
    </location>
</feature>
<feature type="compositionally biased region" description="Polar residues" evidence="1">
    <location>
        <begin position="118"/>
        <end position="135"/>
    </location>
</feature>
<organism evidence="2 3">
    <name type="scientific">Aureobasidium pullulans</name>
    <name type="common">Black yeast</name>
    <name type="synonym">Pullularia pullulans</name>
    <dbReference type="NCBI Taxonomy" id="5580"/>
    <lineage>
        <taxon>Eukaryota</taxon>
        <taxon>Fungi</taxon>
        <taxon>Dikarya</taxon>
        <taxon>Ascomycota</taxon>
        <taxon>Pezizomycotina</taxon>
        <taxon>Dothideomycetes</taxon>
        <taxon>Dothideomycetidae</taxon>
        <taxon>Dothideales</taxon>
        <taxon>Saccotheciaceae</taxon>
        <taxon>Aureobasidium</taxon>
    </lineage>
</organism>
<gene>
    <name evidence="2" type="ORF">D6D01_10283</name>
</gene>
<dbReference type="EMBL" id="QZBD01000928">
    <property type="protein sequence ID" value="THY02527.1"/>
    <property type="molecule type" value="Genomic_DNA"/>
</dbReference>
<protein>
    <submittedName>
        <fullName evidence="2">Uncharacterized protein</fullName>
    </submittedName>
</protein>
<sequence>MGTRAVIRANNYIQYNPDRERWPDILEEDEEEEVPPQPPPRLPSVPEEDEEELPKILEEEIPEQPPLDLISPFEPRPEQVLYDTMVEIMEAPPRPGEGRRPIRINEPDPDSKDPVTSPAKTMTETAPPTSIPTTYISNNPNPSVGPSNIPSSVPISPPNGNPIGHMDVSADGTMTLTGSGTWGLASGFSSLLHSKFSTCTLVKSWTFMANNSAEGQRIKLAEQGIDFLIDAKLS</sequence>
<proteinExistence type="predicted"/>
<feature type="compositionally biased region" description="Basic and acidic residues" evidence="1">
    <location>
        <begin position="96"/>
        <end position="113"/>
    </location>
</feature>
<reference evidence="2 3" key="1">
    <citation type="submission" date="2018-10" db="EMBL/GenBank/DDBJ databases">
        <title>Fifty Aureobasidium pullulans genomes reveal a recombining polyextremotolerant generalist.</title>
        <authorList>
            <person name="Gostincar C."/>
            <person name="Turk M."/>
            <person name="Zajc J."/>
            <person name="Gunde-Cimerman N."/>
        </authorList>
    </citation>
    <scope>NUCLEOTIDE SEQUENCE [LARGE SCALE GENOMIC DNA]</scope>
    <source>
        <strain evidence="2 3">EXF-6604</strain>
    </source>
</reference>